<evidence type="ECO:0000256" key="1">
    <source>
        <dbReference type="SAM" id="MobiDB-lite"/>
    </source>
</evidence>
<feature type="transmembrane region" description="Helical" evidence="2">
    <location>
        <begin position="33"/>
        <end position="52"/>
    </location>
</feature>
<keyword evidence="2" id="KW-0472">Membrane</keyword>
<dbReference type="STRING" id="1802660.A2735_01755"/>
<protein>
    <submittedName>
        <fullName evidence="3">Uncharacterized protein</fullName>
    </submittedName>
</protein>
<feature type="region of interest" description="Disordered" evidence="1">
    <location>
        <begin position="1"/>
        <end position="20"/>
    </location>
</feature>
<keyword evidence="2" id="KW-1133">Transmembrane helix</keyword>
<accession>A0A1F8EBC9</accession>
<comment type="caution">
    <text evidence="3">The sequence shown here is derived from an EMBL/GenBank/DDBJ whole genome shotgun (WGS) entry which is preliminary data.</text>
</comment>
<sequence>MENQIQIQNEIKHGDDSGINNQTEYQMPRHNSYVLPISIIIAGMMITASVIYSDRNPSLQNSGEQSLIAEETVLPSNGVALPVRWGNLGAKLVSVGVIDADKFKAIYESRGAFTDEYKTLLLGQSDTKLKITKDNSGYLLNLFWALGLASKNPILESGEMMNPAYGGAGNFASTGGWTIAKGSPMEHYSKHKFFDLTVEQQTLVDKVSRGIYRPCCGNSTHFPDCNHGMAMLGLLELMASQGASEQDMWRAALAVNSYWFPDTYLTIATYMKNKGINWKDVNPQKILGVNYSSGQGYAKIASQVTAPNNFQSGSGCGVDTGTSVSAPVPKQQSGCGI</sequence>
<reference evidence="3 4" key="1">
    <citation type="journal article" date="2016" name="Nat. Commun.">
        <title>Thousands of microbial genomes shed light on interconnected biogeochemical processes in an aquifer system.</title>
        <authorList>
            <person name="Anantharaman K."/>
            <person name="Brown C.T."/>
            <person name="Hug L.A."/>
            <person name="Sharon I."/>
            <person name="Castelle C.J."/>
            <person name="Probst A.J."/>
            <person name="Thomas B.C."/>
            <person name="Singh A."/>
            <person name="Wilkins M.J."/>
            <person name="Karaoz U."/>
            <person name="Brodie E.L."/>
            <person name="Williams K.H."/>
            <person name="Hubbard S.S."/>
            <person name="Banfield J.F."/>
        </authorList>
    </citation>
    <scope>NUCLEOTIDE SEQUENCE [LARGE SCALE GENOMIC DNA]</scope>
</reference>
<evidence type="ECO:0000313" key="4">
    <source>
        <dbReference type="Proteomes" id="UP000178520"/>
    </source>
</evidence>
<evidence type="ECO:0000313" key="3">
    <source>
        <dbReference type="EMBL" id="OGM97438.1"/>
    </source>
</evidence>
<proteinExistence type="predicted"/>
<dbReference type="Proteomes" id="UP000178520">
    <property type="component" value="Unassembled WGS sequence"/>
</dbReference>
<gene>
    <name evidence="3" type="ORF">A2735_01755</name>
</gene>
<name>A0A1F8EBC9_9BACT</name>
<evidence type="ECO:0000256" key="2">
    <source>
        <dbReference type="SAM" id="Phobius"/>
    </source>
</evidence>
<organism evidence="3 4">
    <name type="scientific">Candidatus Yanofskybacteria bacterium RIFCSPHIGHO2_01_FULL_41_21</name>
    <dbReference type="NCBI Taxonomy" id="1802660"/>
    <lineage>
        <taxon>Bacteria</taxon>
        <taxon>Candidatus Yanofskyibacteriota</taxon>
    </lineage>
</organism>
<dbReference type="EMBL" id="MGJA01000012">
    <property type="protein sequence ID" value="OGM97438.1"/>
    <property type="molecule type" value="Genomic_DNA"/>
</dbReference>
<dbReference type="AlphaFoldDB" id="A0A1F8EBC9"/>
<keyword evidence="2" id="KW-0812">Transmembrane</keyword>